<protein>
    <recommendedName>
        <fullName evidence="2">Antitoxin</fullName>
    </recommendedName>
</protein>
<evidence type="ECO:0000256" key="1">
    <source>
        <dbReference type="ARBA" id="ARBA00009981"/>
    </source>
</evidence>
<sequence length="80" mass="9100">MMISTNALVTMTEANQNFSKVARLVDEQGAAVILKNNKPRYAVVDFSEYDSFQAYRRSLVDRAADQLIEENPEAFRELAK</sequence>
<dbReference type="AlphaFoldDB" id="A0A3E3IKV5"/>
<dbReference type="SUPFAM" id="SSF143120">
    <property type="entry name" value="YefM-like"/>
    <property type="match status" value="1"/>
</dbReference>
<comment type="similarity">
    <text evidence="1 2">Belongs to the phD/YefM antitoxin family.</text>
</comment>
<dbReference type="NCBIfam" id="TIGR01552">
    <property type="entry name" value="phd_fam"/>
    <property type="match status" value="1"/>
</dbReference>
<evidence type="ECO:0000313" key="4">
    <source>
        <dbReference type="Proteomes" id="UP000260828"/>
    </source>
</evidence>
<dbReference type="Pfam" id="PF02604">
    <property type="entry name" value="PhdYeFM_antitox"/>
    <property type="match status" value="1"/>
</dbReference>
<accession>A0A3E3IKV5</accession>
<comment type="function">
    <text evidence="2">Antitoxin component of a type II toxin-antitoxin (TA) system.</text>
</comment>
<proteinExistence type="inferred from homology"/>
<dbReference type="EMBL" id="QVME01000004">
    <property type="protein sequence ID" value="RGE67632.1"/>
    <property type="molecule type" value="Genomic_DNA"/>
</dbReference>
<gene>
    <name evidence="3" type="ORF">DXC40_09035</name>
</gene>
<dbReference type="InterPro" id="IPR036165">
    <property type="entry name" value="YefM-like_sf"/>
</dbReference>
<dbReference type="Proteomes" id="UP000260828">
    <property type="component" value="Unassembled WGS sequence"/>
</dbReference>
<dbReference type="Gene3D" id="3.40.1620.10">
    <property type="entry name" value="YefM-like domain"/>
    <property type="match status" value="1"/>
</dbReference>
<evidence type="ECO:0000313" key="3">
    <source>
        <dbReference type="EMBL" id="RGE67632.1"/>
    </source>
</evidence>
<evidence type="ECO:0000256" key="2">
    <source>
        <dbReference type="RuleBase" id="RU362080"/>
    </source>
</evidence>
<organism evidence="3 4">
    <name type="scientific">Anaerotruncus colihominis</name>
    <dbReference type="NCBI Taxonomy" id="169435"/>
    <lineage>
        <taxon>Bacteria</taxon>
        <taxon>Bacillati</taxon>
        <taxon>Bacillota</taxon>
        <taxon>Clostridia</taxon>
        <taxon>Eubacteriales</taxon>
        <taxon>Oscillospiraceae</taxon>
        <taxon>Anaerotruncus</taxon>
    </lineage>
</organism>
<name>A0A3E3IKV5_9FIRM</name>
<dbReference type="InterPro" id="IPR006442">
    <property type="entry name" value="Antitoxin_Phd/YefM"/>
</dbReference>
<reference evidence="3 4" key="1">
    <citation type="submission" date="2018-08" db="EMBL/GenBank/DDBJ databases">
        <title>A genome reference for cultivated species of the human gut microbiota.</title>
        <authorList>
            <person name="Zou Y."/>
            <person name="Xue W."/>
            <person name="Luo G."/>
        </authorList>
    </citation>
    <scope>NUCLEOTIDE SEQUENCE [LARGE SCALE GENOMIC DNA]</scope>
    <source>
        <strain evidence="3 4">TF05-12AC</strain>
    </source>
</reference>
<comment type="caution">
    <text evidence="3">The sequence shown here is derived from an EMBL/GenBank/DDBJ whole genome shotgun (WGS) entry which is preliminary data.</text>
</comment>